<evidence type="ECO:0000256" key="1">
    <source>
        <dbReference type="SAM" id="MobiDB-lite"/>
    </source>
</evidence>
<organism evidence="3 4">
    <name type="scientific">Rhizophagus irregularis</name>
    <dbReference type="NCBI Taxonomy" id="588596"/>
    <lineage>
        <taxon>Eukaryota</taxon>
        <taxon>Fungi</taxon>
        <taxon>Fungi incertae sedis</taxon>
        <taxon>Mucoromycota</taxon>
        <taxon>Glomeromycotina</taxon>
        <taxon>Glomeromycetes</taxon>
        <taxon>Glomerales</taxon>
        <taxon>Glomeraceae</taxon>
        <taxon>Rhizophagus</taxon>
    </lineage>
</organism>
<dbReference type="EMBL" id="LLXL01000239">
    <property type="protein sequence ID" value="PKK75496.1"/>
    <property type="molecule type" value="Genomic_DNA"/>
</dbReference>
<proteinExistence type="predicted"/>
<dbReference type="Proteomes" id="UP000233469">
    <property type="component" value="Unassembled WGS sequence"/>
</dbReference>
<dbReference type="VEuPathDB" id="FungiDB:RhiirFUN_019984"/>
<evidence type="ECO:0000313" key="4">
    <source>
        <dbReference type="Proteomes" id="UP000233469"/>
    </source>
</evidence>
<name>A0A2N1NNK9_9GLOM</name>
<comment type="caution">
    <text evidence="3">The sequence shown here is derived from an EMBL/GenBank/DDBJ whole genome shotgun (WGS) entry which is preliminary data.</text>
</comment>
<accession>A0A2N1NNK9</accession>
<feature type="chain" id="PRO_5014962179" evidence="2">
    <location>
        <begin position="22"/>
        <end position="268"/>
    </location>
</feature>
<reference evidence="3 4" key="2">
    <citation type="submission" date="2017-10" db="EMBL/GenBank/DDBJ databases">
        <title>Extensive intraspecific genome diversity in a model arbuscular mycorrhizal fungus.</title>
        <authorList>
            <person name="Chen E.C.H."/>
            <person name="Morin E."/>
            <person name="Baudet D."/>
            <person name="Noel J."/>
            <person name="Ndikumana S."/>
            <person name="Charron P."/>
            <person name="St-Onge C."/>
            <person name="Giorgi J."/>
            <person name="Grigoriev I.V."/>
            <person name="Roux C."/>
            <person name="Martin F.M."/>
            <person name="Corradi N."/>
        </authorList>
    </citation>
    <scope>NUCLEOTIDE SEQUENCE [LARGE SCALE GENOMIC DNA]</scope>
    <source>
        <strain evidence="3 4">C2</strain>
    </source>
</reference>
<dbReference type="VEuPathDB" id="FungiDB:RhiirA1_377245"/>
<sequence length="268" mass="30700">MIMMSVSWTFILISFYRGWTANFVPKSAFKTVSSNCEELQHLISNPESIPSSPRSVETMDSLNLYRQNLRRNLSGQRPNVRAPEDLYRIIISRNLRIRNREYEDGYIENGAHSESGTEEESTDDASELESNEGDSELELSEDDTEVGSNNNDQHEYNEHSLNRERLTEIEGSATPAYYDRAESATPVVENYTENNPDYRWSYTVSEDLTPVSSHNTSFSPELSGNLNNVSQSNLPDSFTGSSLCLRLILQYHRNIFQRTANYLRITRI</sequence>
<gene>
    <name evidence="3" type="ORF">RhiirC2_231793</name>
</gene>
<dbReference type="VEuPathDB" id="FungiDB:FUN_013539"/>
<dbReference type="AlphaFoldDB" id="A0A2N1NNK9"/>
<reference evidence="3 4" key="1">
    <citation type="submission" date="2016-04" db="EMBL/GenBank/DDBJ databases">
        <title>Genome analyses suggest a sexual origin of heterokaryosis in a supposedly ancient asexual fungus.</title>
        <authorList>
            <person name="Ropars J."/>
            <person name="Sedzielewska K."/>
            <person name="Noel J."/>
            <person name="Charron P."/>
            <person name="Farinelli L."/>
            <person name="Marton T."/>
            <person name="Kruger M."/>
            <person name="Pelin A."/>
            <person name="Brachmann A."/>
            <person name="Corradi N."/>
        </authorList>
    </citation>
    <scope>NUCLEOTIDE SEQUENCE [LARGE SCALE GENOMIC DNA]</scope>
    <source>
        <strain evidence="3 4">C2</strain>
    </source>
</reference>
<evidence type="ECO:0000256" key="2">
    <source>
        <dbReference type="SAM" id="SignalP"/>
    </source>
</evidence>
<feature type="compositionally biased region" description="Basic and acidic residues" evidence="1">
    <location>
        <begin position="152"/>
        <end position="165"/>
    </location>
</feature>
<protein>
    <submittedName>
        <fullName evidence="3">Uncharacterized protein</fullName>
    </submittedName>
</protein>
<feature type="region of interest" description="Disordered" evidence="1">
    <location>
        <begin position="107"/>
        <end position="165"/>
    </location>
</feature>
<feature type="signal peptide" evidence="2">
    <location>
        <begin position="1"/>
        <end position="21"/>
    </location>
</feature>
<feature type="compositionally biased region" description="Acidic residues" evidence="1">
    <location>
        <begin position="116"/>
        <end position="145"/>
    </location>
</feature>
<keyword evidence="2" id="KW-0732">Signal</keyword>
<evidence type="ECO:0000313" key="3">
    <source>
        <dbReference type="EMBL" id="PKK75496.1"/>
    </source>
</evidence>